<protein>
    <submittedName>
        <fullName evidence="2">Uncharacterized protein</fullName>
    </submittedName>
</protein>
<dbReference type="RefSeq" id="WP_002974820.1">
    <property type="nucleotide sequence ID" value="NZ_AOGW02000013.1"/>
</dbReference>
<keyword evidence="1" id="KW-0472">Membrane</keyword>
<dbReference type="STRING" id="1257025.LEP1GSC203_0051"/>
<dbReference type="AlphaFoldDB" id="N1VYV9"/>
<proteinExistence type="predicted"/>
<sequence length="224" mass="25403">MKKFSKPSKSFATYFFLFLMVVFTATLSVLLVINAKEDWEYRSFFCDESFRNQKDSRLISGNISPNSIPDPESGFVVYNVEYQTKRNHWNLYQVSVGSFFLVLNDKSEVLVSNESGLANHNFDNKERTFKKPHKPSEAQLRLVGAKRGDTITVVYDKSQSLSDENGIQASAVYAGSSSDLCQEETANAITALVGAFAFALISLGLSYMLWKEWLRIYKINKHKS</sequence>
<feature type="transmembrane region" description="Helical" evidence="1">
    <location>
        <begin position="12"/>
        <end position="33"/>
    </location>
</feature>
<accession>N1VYV9</accession>
<gene>
    <name evidence="2" type="ORF">LEP1GSC203_0051</name>
</gene>
<keyword evidence="3" id="KW-1185">Reference proteome</keyword>
<keyword evidence="1" id="KW-0812">Transmembrane</keyword>
<comment type="caution">
    <text evidence="2">The sequence shown here is derived from an EMBL/GenBank/DDBJ whole genome shotgun (WGS) entry which is preliminary data.</text>
</comment>
<reference evidence="2" key="1">
    <citation type="submission" date="2013-03" db="EMBL/GenBank/DDBJ databases">
        <authorList>
            <person name="Harkins D.M."/>
            <person name="Durkin A.S."/>
            <person name="Brinkac L.M."/>
            <person name="Haft D.H."/>
            <person name="Selengut J.D."/>
            <person name="Sanka R."/>
            <person name="DePew J."/>
            <person name="Purushe J."/>
            <person name="Hartskeerl R.A."/>
            <person name="Ahmed A."/>
            <person name="van der Linden H."/>
            <person name="Goris M.G.A."/>
            <person name="Vinetz J.M."/>
            <person name="Sutton G.G."/>
            <person name="Nierman W.C."/>
            <person name="Fouts D.E."/>
        </authorList>
    </citation>
    <scope>NUCLEOTIDE SEQUENCE [LARGE SCALE GENOMIC DNA]</scope>
    <source>
        <strain evidence="2">LT 11-33</strain>
    </source>
</reference>
<dbReference type="EMBL" id="AOGW02000013">
    <property type="protein sequence ID" value="EMY60611.1"/>
    <property type="molecule type" value="Genomic_DNA"/>
</dbReference>
<feature type="transmembrane region" description="Helical" evidence="1">
    <location>
        <begin position="188"/>
        <end position="210"/>
    </location>
</feature>
<evidence type="ECO:0000256" key="1">
    <source>
        <dbReference type="SAM" id="Phobius"/>
    </source>
</evidence>
<evidence type="ECO:0000313" key="2">
    <source>
        <dbReference type="EMBL" id="EMY60611.1"/>
    </source>
</evidence>
<keyword evidence="1" id="KW-1133">Transmembrane helix</keyword>
<name>N1VYV9_9LEPT</name>
<dbReference type="OrthoDB" id="327384at2"/>
<evidence type="ECO:0000313" key="3">
    <source>
        <dbReference type="Proteomes" id="UP000012371"/>
    </source>
</evidence>
<organism evidence="2 3">
    <name type="scientific">Leptospira terpstrae serovar Hualin str. LT 11-33 = ATCC 700639</name>
    <dbReference type="NCBI Taxonomy" id="1257025"/>
    <lineage>
        <taxon>Bacteria</taxon>
        <taxon>Pseudomonadati</taxon>
        <taxon>Spirochaetota</taxon>
        <taxon>Spirochaetia</taxon>
        <taxon>Leptospirales</taxon>
        <taxon>Leptospiraceae</taxon>
        <taxon>Leptospira</taxon>
    </lineage>
</organism>
<dbReference type="Proteomes" id="UP000012371">
    <property type="component" value="Unassembled WGS sequence"/>
</dbReference>